<dbReference type="AlphaFoldDB" id="A0A4R7D1K9"/>
<proteinExistence type="predicted"/>
<accession>A0A4R7D1K9</accession>
<reference evidence="2 3" key="1">
    <citation type="submission" date="2019-03" db="EMBL/GenBank/DDBJ databases">
        <title>Genomic Encyclopedia of Type Strains, Phase III (KMG-III): the genomes of soil and plant-associated and newly described type strains.</title>
        <authorList>
            <person name="Whitman W."/>
        </authorList>
    </citation>
    <scope>NUCLEOTIDE SEQUENCE [LARGE SCALE GENOMIC DNA]</scope>
    <source>
        <strain evidence="2 3">CGMCC 1.12801</strain>
    </source>
</reference>
<gene>
    <name evidence="2" type="ORF">B0I21_103364</name>
</gene>
<dbReference type="Pfam" id="PF20329">
    <property type="entry name" value="DUF6624"/>
    <property type="match status" value="1"/>
</dbReference>
<keyword evidence="1" id="KW-0732">Signal</keyword>
<sequence length="221" mass="25961">MKKFLFTIALFTAFVSFSCKTAKPVQEQERERMKDELREMVAIDQVAAKVRTGKYKDYTEEQWQAFKDSVFQTNHKVLEGYFSRYGYLGYQQVGKESSNHFWLLVQHCDHDPAFQRKVLKAMQKEVKRENANPENYAYLFDRVQVNAGEKQRFGTQVDYLVRTTGRAIPKFGLLDSARVDQLRKEHNLGSLKDYLNLMTQMHFQMNKASYHAKGITEPDLY</sequence>
<comment type="caution">
    <text evidence="2">The sequence shown here is derived from an EMBL/GenBank/DDBJ whole genome shotgun (WGS) entry which is preliminary data.</text>
</comment>
<dbReference type="OrthoDB" id="1164858at2"/>
<name>A0A4R7D1K9_9SPHI</name>
<dbReference type="Proteomes" id="UP000294752">
    <property type="component" value="Unassembled WGS sequence"/>
</dbReference>
<dbReference type="EMBL" id="SNZV01000003">
    <property type="protein sequence ID" value="TDS14863.1"/>
    <property type="molecule type" value="Genomic_DNA"/>
</dbReference>
<keyword evidence="3" id="KW-1185">Reference proteome</keyword>
<dbReference type="PROSITE" id="PS51257">
    <property type="entry name" value="PROKAR_LIPOPROTEIN"/>
    <property type="match status" value="1"/>
</dbReference>
<protein>
    <recommendedName>
        <fullName evidence="4">Lipoprotein</fullName>
    </recommendedName>
</protein>
<feature type="signal peptide" evidence="1">
    <location>
        <begin position="1"/>
        <end position="22"/>
    </location>
</feature>
<evidence type="ECO:0008006" key="4">
    <source>
        <dbReference type="Google" id="ProtNLM"/>
    </source>
</evidence>
<evidence type="ECO:0000256" key="1">
    <source>
        <dbReference type="SAM" id="SignalP"/>
    </source>
</evidence>
<dbReference type="RefSeq" id="WP_133639886.1">
    <property type="nucleotide sequence ID" value="NZ_SNZV01000003.1"/>
</dbReference>
<evidence type="ECO:0000313" key="2">
    <source>
        <dbReference type="EMBL" id="TDS14863.1"/>
    </source>
</evidence>
<evidence type="ECO:0000313" key="3">
    <source>
        <dbReference type="Proteomes" id="UP000294752"/>
    </source>
</evidence>
<dbReference type="InterPro" id="IPR046732">
    <property type="entry name" value="DUF6624"/>
</dbReference>
<feature type="chain" id="PRO_5020510309" description="Lipoprotein" evidence="1">
    <location>
        <begin position="23"/>
        <end position="221"/>
    </location>
</feature>
<organism evidence="2 3">
    <name type="scientific">Sphingobacterium paludis</name>
    <dbReference type="NCBI Taxonomy" id="1476465"/>
    <lineage>
        <taxon>Bacteria</taxon>
        <taxon>Pseudomonadati</taxon>
        <taxon>Bacteroidota</taxon>
        <taxon>Sphingobacteriia</taxon>
        <taxon>Sphingobacteriales</taxon>
        <taxon>Sphingobacteriaceae</taxon>
        <taxon>Sphingobacterium</taxon>
    </lineage>
</organism>